<protein>
    <submittedName>
        <fullName evidence="2">Uncharacterized protein</fullName>
    </submittedName>
</protein>
<dbReference type="RefSeq" id="WP_083643476.1">
    <property type="nucleotide sequence ID" value="NZ_AMRU01000018.1"/>
</dbReference>
<evidence type="ECO:0000313" key="3">
    <source>
        <dbReference type="Proteomes" id="UP000186230"/>
    </source>
</evidence>
<keyword evidence="1" id="KW-0732">Signal</keyword>
<evidence type="ECO:0000313" key="2">
    <source>
        <dbReference type="EMBL" id="APU67614.1"/>
    </source>
</evidence>
<sequence>MIIRLLPFIILLPFQLTAQSFTSNAVEYNSLHHHDSFLEWTDHLIELEKDRIIITRYSDQAQGRNVWKITDRESFEYHSGSQEIFHVQSMSRDFSEMGNFQFIYNTEGKLRTIIHKKAPSISHIFQDSPMVTVKYFIN</sequence>
<gene>
    <name evidence="2" type="ORF">GRFL_0890</name>
</gene>
<name>A0A1L7I323_9FLAO</name>
<evidence type="ECO:0000256" key="1">
    <source>
        <dbReference type="SAM" id="SignalP"/>
    </source>
</evidence>
<organism evidence="2 3">
    <name type="scientific">Christiangramia flava JLT2011</name>
    <dbReference type="NCBI Taxonomy" id="1229726"/>
    <lineage>
        <taxon>Bacteria</taxon>
        <taxon>Pseudomonadati</taxon>
        <taxon>Bacteroidota</taxon>
        <taxon>Flavobacteriia</taxon>
        <taxon>Flavobacteriales</taxon>
        <taxon>Flavobacteriaceae</taxon>
        <taxon>Christiangramia</taxon>
    </lineage>
</organism>
<dbReference type="KEGG" id="gfl:GRFL_0890"/>
<keyword evidence="3" id="KW-1185">Reference proteome</keyword>
<feature type="signal peptide" evidence="1">
    <location>
        <begin position="1"/>
        <end position="18"/>
    </location>
</feature>
<reference evidence="2 3" key="1">
    <citation type="submission" date="2016-07" db="EMBL/GenBank/DDBJ databases">
        <title>Multi-omics approach to identify versatile polysaccharide utilization systems of a marine flavobacterium Gramella flava.</title>
        <authorList>
            <person name="Tang K."/>
        </authorList>
    </citation>
    <scope>NUCLEOTIDE SEQUENCE [LARGE SCALE GENOMIC DNA]</scope>
    <source>
        <strain evidence="2 3">JLT2011</strain>
    </source>
</reference>
<dbReference type="Proteomes" id="UP000186230">
    <property type="component" value="Chromosome"/>
</dbReference>
<dbReference type="AlphaFoldDB" id="A0A1L7I323"/>
<accession>A0A1L7I323</accession>
<proteinExistence type="predicted"/>
<feature type="chain" id="PRO_5013041206" evidence="1">
    <location>
        <begin position="19"/>
        <end position="138"/>
    </location>
</feature>
<dbReference type="EMBL" id="CP016359">
    <property type="protein sequence ID" value="APU67614.1"/>
    <property type="molecule type" value="Genomic_DNA"/>
</dbReference>